<dbReference type="Proteomes" id="UP000011518">
    <property type="component" value="Unassembled WGS sequence"/>
</dbReference>
<dbReference type="InParanoid" id="L9JC35"/>
<protein>
    <submittedName>
        <fullName evidence="2">Uncharacterized protein</fullName>
    </submittedName>
</protein>
<proteinExistence type="predicted"/>
<evidence type="ECO:0000313" key="3">
    <source>
        <dbReference type="Proteomes" id="UP000011518"/>
    </source>
</evidence>
<organism evidence="2 3">
    <name type="scientific">Tupaia chinensis</name>
    <name type="common">Chinese tree shrew</name>
    <name type="synonym">Tupaia belangeri chinensis</name>
    <dbReference type="NCBI Taxonomy" id="246437"/>
    <lineage>
        <taxon>Eukaryota</taxon>
        <taxon>Metazoa</taxon>
        <taxon>Chordata</taxon>
        <taxon>Craniata</taxon>
        <taxon>Vertebrata</taxon>
        <taxon>Euteleostomi</taxon>
        <taxon>Mammalia</taxon>
        <taxon>Eutheria</taxon>
        <taxon>Euarchontoglires</taxon>
        <taxon>Scandentia</taxon>
        <taxon>Tupaiidae</taxon>
        <taxon>Tupaia</taxon>
    </lineage>
</organism>
<name>L9JC35_TUPCH</name>
<reference evidence="3" key="1">
    <citation type="submission" date="2012-07" db="EMBL/GenBank/DDBJ databases">
        <title>Genome of the Chinese tree shrew, a rising model animal genetically related to primates.</title>
        <authorList>
            <person name="Zhang G."/>
            <person name="Fan Y."/>
            <person name="Yao Y."/>
            <person name="Huang Z."/>
        </authorList>
    </citation>
    <scope>NUCLEOTIDE SEQUENCE [LARGE SCALE GENOMIC DNA]</scope>
</reference>
<feature type="region of interest" description="Disordered" evidence="1">
    <location>
        <begin position="132"/>
        <end position="167"/>
    </location>
</feature>
<feature type="region of interest" description="Disordered" evidence="1">
    <location>
        <begin position="43"/>
        <end position="66"/>
    </location>
</feature>
<dbReference type="AlphaFoldDB" id="L9JC35"/>
<keyword evidence="3" id="KW-1185">Reference proteome</keyword>
<evidence type="ECO:0000313" key="2">
    <source>
        <dbReference type="EMBL" id="ELW48150.1"/>
    </source>
</evidence>
<sequence>MLGAVGLELFAREVSGKCSASFQCGLQTRLRAAAVRLPLSSRLAKGASPGRGRGAQPDPLDRAHPPWDPQFALFLPSPKAQVTSRPWHRPRWLGGGSEAGSRLPLALAPWRQGNKSFRLKATRASSRELHHEVAGNAADCTDNKPGQKKGKGPWSGPREGGCGSGTQATMAKGLLPLWRAKDVFPVIAIRSKALPPSLSP</sequence>
<evidence type="ECO:0000256" key="1">
    <source>
        <dbReference type="SAM" id="MobiDB-lite"/>
    </source>
</evidence>
<gene>
    <name evidence="2" type="ORF">TREES_T100000976</name>
</gene>
<reference evidence="3" key="2">
    <citation type="journal article" date="2013" name="Nat. Commun.">
        <title>Genome of the Chinese tree shrew.</title>
        <authorList>
            <person name="Fan Y."/>
            <person name="Huang Z.Y."/>
            <person name="Cao C.C."/>
            <person name="Chen C.S."/>
            <person name="Chen Y.X."/>
            <person name="Fan D.D."/>
            <person name="He J."/>
            <person name="Hou H.L."/>
            <person name="Hu L."/>
            <person name="Hu X.T."/>
            <person name="Jiang X.T."/>
            <person name="Lai R."/>
            <person name="Lang Y.S."/>
            <person name="Liang B."/>
            <person name="Liao S.G."/>
            <person name="Mu D."/>
            <person name="Ma Y.Y."/>
            <person name="Niu Y.Y."/>
            <person name="Sun X.Q."/>
            <person name="Xia J.Q."/>
            <person name="Xiao J."/>
            <person name="Xiong Z.Q."/>
            <person name="Xu L."/>
            <person name="Yang L."/>
            <person name="Zhang Y."/>
            <person name="Zhao W."/>
            <person name="Zhao X.D."/>
            <person name="Zheng Y.T."/>
            <person name="Zhou J.M."/>
            <person name="Zhu Y.B."/>
            <person name="Zhang G.J."/>
            <person name="Wang J."/>
            <person name="Yao Y.G."/>
        </authorList>
    </citation>
    <scope>NUCLEOTIDE SEQUENCE [LARGE SCALE GENOMIC DNA]</scope>
</reference>
<accession>L9JC35</accession>
<dbReference type="EMBL" id="KB321070">
    <property type="protein sequence ID" value="ELW48150.1"/>
    <property type="molecule type" value="Genomic_DNA"/>
</dbReference>